<evidence type="ECO:0000313" key="2">
    <source>
        <dbReference type="Proteomes" id="UP000248021"/>
    </source>
</evidence>
<dbReference type="EMBL" id="QJJK01000002">
    <property type="protein sequence ID" value="PXW63109.1"/>
    <property type="molecule type" value="Genomic_DNA"/>
</dbReference>
<name>A0A2V3UQV5_9HYPH</name>
<dbReference type="Proteomes" id="UP000248021">
    <property type="component" value="Unassembled WGS sequence"/>
</dbReference>
<sequence length="217" mass="23298">MTDSHADLPRITLYEYDLGATPVDLAAGPYRFAYVETGALRVEDASGARTCAADDGLFLTGPAQLSGNGRIWVYEVDPTGAAFKWHRSIILSHPLAVAFDGPWLMRADRIESPSGAATPRHGHRGPGIRRLVYGRLLAEVGDHFARIAAGQAWFETGHDPVIGTNISDGNSAFVRVMVLPAELEGGKSSFMPTTPADAGKPRAVTNRLFGECLIPRS</sequence>
<protein>
    <submittedName>
        <fullName evidence="1">Uncharacterized protein</fullName>
    </submittedName>
</protein>
<gene>
    <name evidence="1" type="ORF">C7450_10224</name>
</gene>
<organism evidence="1 2">
    <name type="scientific">Chelatococcus asaccharovorans</name>
    <dbReference type="NCBI Taxonomy" id="28210"/>
    <lineage>
        <taxon>Bacteria</taxon>
        <taxon>Pseudomonadati</taxon>
        <taxon>Pseudomonadota</taxon>
        <taxon>Alphaproteobacteria</taxon>
        <taxon>Hyphomicrobiales</taxon>
        <taxon>Chelatococcaceae</taxon>
        <taxon>Chelatococcus</taxon>
    </lineage>
</organism>
<dbReference type="InterPro" id="IPR011051">
    <property type="entry name" value="RmlC_Cupin_sf"/>
</dbReference>
<reference evidence="1 2" key="1">
    <citation type="submission" date="2018-05" db="EMBL/GenBank/DDBJ databases">
        <title>Genomic Encyclopedia of Type Strains, Phase IV (KMG-IV): sequencing the most valuable type-strain genomes for metagenomic binning, comparative biology and taxonomic classification.</title>
        <authorList>
            <person name="Goeker M."/>
        </authorList>
    </citation>
    <scope>NUCLEOTIDE SEQUENCE [LARGE SCALE GENOMIC DNA]</scope>
    <source>
        <strain evidence="1 2">DSM 6462</strain>
    </source>
</reference>
<dbReference type="SUPFAM" id="SSF51182">
    <property type="entry name" value="RmlC-like cupins"/>
    <property type="match status" value="1"/>
</dbReference>
<dbReference type="AlphaFoldDB" id="A0A2V3UQV5"/>
<proteinExistence type="predicted"/>
<keyword evidence="2" id="KW-1185">Reference proteome</keyword>
<evidence type="ECO:0000313" key="1">
    <source>
        <dbReference type="EMBL" id="PXW63109.1"/>
    </source>
</evidence>
<accession>A0A2V3UQV5</accession>
<comment type="caution">
    <text evidence="1">The sequence shown here is derived from an EMBL/GenBank/DDBJ whole genome shotgun (WGS) entry which is preliminary data.</text>
</comment>
<dbReference type="RefSeq" id="WP_110373285.1">
    <property type="nucleotide sequence ID" value="NZ_JAHBRY010000002.1"/>
</dbReference>
<dbReference type="OrthoDB" id="8232984at2"/>